<dbReference type="InterPro" id="IPR025164">
    <property type="entry name" value="Toastrack_DUF4097"/>
</dbReference>
<feature type="signal peptide" evidence="1">
    <location>
        <begin position="1"/>
        <end position="17"/>
    </location>
</feature>
<comment type="caution">
    <text evidence="3">The sequence shown here is derived from an EMBL/GenBank/DDBJ whole genome shotgun (WGS) entry which is preliminary data.</text>
</comment>
<dbReference type="Pfam" id="PF13349">
    <property type="entry name" value="DUF4097"/>
    <property type="match status" value="1"/>
</dbReference>
<dbReference type="AlphaFoldDB" id="A0A5C4RUX8"/>
<feature type="chain" id="PRO_5022706806" description="DUF4097 domain-containing protein" evidence="1">
    <location>
        <begin position="18"/>
        <end position="252"/>
    </location>
</feature>
<gene>
    <name evidence="3" type="ORF">E1B00_01375</name>
</gene>
<proteinExistence type="predicted"/>
<dbReference type="OrthoDB" id="5944342at2"/>
<feature type="domain" description="DUF4097" evidence="2">
    <location>
        <begin position="117"/>
        <end position="238"/>
    </location>
</feature>
<keyword evidence="4" id="KW-1185">Reference proteome</keyword>
<protein>
    <recommendedName>
        <fullName evidence="2">DUF4097 domain-containing protein</fullName>
    </recommendedName>
</protein>
<evidence type="ECO:0000313" key="4">
    <source>
        <dbReference type="Proteomes" id="UP000305760"/>
    </source>
</evidence>
<keyword evidence="1" id="KW-0732">Signal</keyword>
<dbReference type="RefSeq" id="WP_139444876.1">
    <property type="nucleotide sequence ID" value="NZ_SMDR01000001.1"/>
</dbReference>
<evidence type="ECO:0000259" key="2">
    <source>
        <dbReference type="Pfam" id="PF13349"/>
    </source>
</evidence>
<name>A0A5C4RUX8_9GAMM</name>
<dbReference type="EMBL" id="SMDR01000001">
    <property type="protein sequence ID" value="TNJ34467.1"/>
    <property type="molecule type" value="Genomic_DNA"/>
</dbReference>
<reference evidence="3 4" key="1">
    <citation type="submission" date="2019-03" db="EMBL/GenBank/DDBJ databases">
        <title>Arenimonas daejeonensis sp. nov., isolated from compost.</title>
        <authorList>
            <person name="Jeon C.O."/>
        </authorList>
    </citation>
    <scope>NUCLEOTIDE SEQUENCE [LARGE SCALE GENOMIC DNA]</scope>
    <source>
        <strain evidence="3 4">R29</strain>
    </source>
</reference>
<evidence type="ECO:0000256" key="1">
    <source>
        <dbReference type="SAM" id="SignalP"/>
    </source>
</evidence>
<accession>A0A5C4RUX8</accession>
<sequence length="252" mass="26232">MKKLLLLALLSPGLAWASDCEHSQDRSLELDLAGVRAVRIEIGAGNLRLAPSGPTGARFGARACASSPELFGQLTLEQRRDGDRLVIVARREGYSIGWNIPKYAYLDIDAQLPADLAYEVKVGSGDAEVSNLRTLRADVGSGDLDVRGIAGLFEVEVGSGDVIAADVGELRVSSVGSGDLEVAGVRGNVMVHDIGSGDVDLRRVGGNVEIASIGSGDADVDEVTGDLRVVEVGSGDVSPSRIGGRTQLPADD</sequence>
<evidence type="ECO:0000313" key="3">
    <source>
        <dbReference type="EMBL" id="TNJ34467.1"/>
    </source>
</evidence>
<dbReference type="Proteomes" id="UP000305760">
    <property type="component" value="Unassembled WGS sequence"/>
</dbReference>
<organism evidence="3 4">
    <name type="scientific">Arenimonas terrae</name>
    <dbReference type="NCBI Taxonomy" id="2546226"/>
    <lineage>
        <taxon>Bacteria</taxon>
        <taxon>Pseudomonadati</taxon>
        <taxon>Pseudomonadota</taxon>
        <taxon>Gammaproteobacteria</taxon>
        <taxon>Lysobacterales</taxon>
        <taxon>Lysobacteraceae</taxon>
        <taxon>Arenimonas</taxon>
    </lineage>
</organism>
<dbReference type="Gene3D" id="2.160.20.120">
    <property type="match status" value="1"/>
</dbReference>